<organism evidence="1 3">
    <name type="scientific">Rotaria magnacalcarata</name>
    <dbReference type="NCBI Taxonomy" id="392030"/>
    <lineage>
        <taxon>Eukaryota</taxon>
        <taxon>Metazoa</taxon>
        <taxon>Spiralia</taxon>
        <taxon>Gnathifera</taxon>
        <taxon>Rotifera</taxon>
        <taxon>Eurotatoria</taxon>
        <taxon>Bdelloidea</taxon>
        <taxon>Philodinida</taxon>
        <taxon>Philodinidae</taxon>
        <taxon>Rotaria</taxon>
    </lineage>
</organism>
<reference evidence="1" key="1">
    <citation type="submission" date="2021-02" db="EMBL/GenBank/DDBJ databases">
        <authorList>
            <person name="Nowell W R."/>
        </authorList>
    </citation>
    <scope>NUCLEOTIDE SEQUENCE</scope>
</reference>
<dbReference type="AlphaFoldDB" id="A0A8S2Z2I4"/>
<dbReference type="EMBL" id="CAJOBJ010134434">
    <property type="protein sequence ID" value="CAF4736144.1"/>
    <property type="molecule type" value="Genomic_DNA"/>
</dbReference>
<proteinExistence type="predicted"/>
<protein>
    <submittedName>
        <fullName evidence="1">Uncharacterized protein</fullName>
    </submittedName>
</protein>
<comment type="caution">
    <text evidence="1">The sequence shown here is derived from an EMBL/GenBank/DDBJ whole genome shotgun (WGS) entry which is preliminary data.</text>
</comment>
<accession>A0A8S2Z2I4</accession>
<feature type="non-terminal residue" evidence="1">
    <location>
        <position position="1"/>
    </location>
</feature>
<gene>
    <name evidence="2" type="ORF">GIL414_LOCUS44504</name>
    <name evidence="1" type="ORF">SMN809_LOCUS38711</name>
</gene>
<dbReference type="Proteomes" id="UP000681720">
    <property type="component" value="Unassembled WGS sequence"/>
</dbReference>
<evidence type="ECO:0000313" key="1">
    <source>
        <dbReference type="EMBL" id="CAF4591649.1"/>
    </source>
</evidence>
<dbReference type="Gene3D" id="2.60.40.1760">
    <property type="entry name" value="glycosyl hydrolase (family 31)"/>
    <property type="match status" value="1"/>
</dbReference>
<evidence type="ECO:0000313" key="3">
    <source>
        <dbReference type="Proteomes" id="UP000676336"/>
    </source>
</evidence>
<sequence length="66" mass="7598">HLTVDLLYETSQRFRLRIYDSTNKRFEVPLPVPVVETKANPTDYEVSFSQAPFAILVKRKSTGLTL</sequence>
<name>A0A8S2Z2I4_9BILA</name>
<dbReference type="Proteomes" id="UP000676336">
    <property type="component" value="Unassembled WGS sequence"/>
</dbReference>
<dbReference type="EMBL" id="CAJOBI010101863">
    <property type="protein sequence ID" value="CAF4591649.1"/>
    <property type="molecule type" value="Genomic_DNA"/>
</dbReference>
<evidence type="ECO:0000313" key="2">
    <source>
        <dbReference type="EMBL" id="CAF4736144.1"/>
    </source>
</evidence>